<dbReference type="RefSeq" id="WP_116879350.1">
    <property type="nucleotide sequence ID" value="NZ_QURB01000001.1"/>
</dbReference>
<sequence>MKYWLTILTITLLFSSCLDEETQQVEEKQKSEKKQDTVPRSPRDIIKLNAVSKYTGKPGRLIIVAESTEYVKEIEELMDSVFAAPIRPYYPLTQYFEIYQRSPEDFKRLSTRLRNVIELNIDEQIENGDPQMRIYENYYAKTQMYTKLEAHDVSDLYDLLEKEIDYLFKVYEKQEWKREFFRHAEHENVETRNKLKKKFGIDLTLPGRFSYESIDDEYAIVMFPDRTRQMDLETTGAYSTSRANFIQTGVMIWQYPFTDERQMHPDNLMMMRDTILKYHARHEMEGVYMGTQDHPAVIPEYEKLKIGDITGYQFRGLFKFTGEAEPSGGRFWSFHFKHPSRETIVAISGYLDAPPTMSASFDINRIRAVLYSLKVVD</sequence>
<accession>A0A3E1F194</accession>
<dbReference type="InterPro" id="IPR032286">
    <property type="entry name" value="DUF4837"/>
</dbReference>
<evidence type="ECO:0000313" key="1">
    <source>
        <dbReference type="EMBL" id="RFC55513.1"/>
    </source>
</evidence>
<evidence type="ECO:0000313" key="2">
    <source>
        <dbReference type="Proteomes" id="UP000257127"/>
    </source>
</evidence>
<name>A0A3E1F194_9FLAO</name>
<dbReference type="OrthoDB" id="1115230at2"/>
<dbReference type="EMBL" id="QURB01000001">
    <property type="protein sequence ID" value="RFC55513.1"/>
    <property type="molecule type" value="Genomic_DNA"/>
</dbReference>
<keyword evidence="2" id="KW-1185">Reference proteome</keyword>
<dbReference type="PROSITE" id="PS51257">
    <property type="entry name" value="PROKAR_LIPOPROTEIN"/>
    <property type="match status" value="1"/>
</dbReference>
<dbReference type="Pfam" id="PF16125">
    <property type="entry name" value="DUF4837"/>
    <property type="match status" value="1"/>
</dbReference>
<comment type="caution">
    <text evidence="1">The sequence shown here is derived from an EMBL/GenBank/DDBJ whole genome shotgun (WGS) entry which is preliminary data.</text>
</comment>
<proteinExistence type="predicted"/>
<dbReference type="Proteomes" id="UP000257127">
    <property type="component" value="Unassembled WGS sequence"/>
</dbReference>
<reference evidence="1 2" key="1">
    <citation type="submission" date="2018-08" db="EMBL/GenBank/DDBJ databases">
        <title>The draft genome squence of Brumimicrobium sp. N62.</title>
        <authorList>
            <person name="Du Z.-J."/>
            <person name="Luo H.-R."/>
        </authorList>
    </citation>
    <scope>NUCLEOTIDE SEQUENCE [LARGE SCALE GENOMIC DNA]</scope>
    <source>
        <strain evidence="1 2">N62</strain>
    </source>
</reference>
<organism evidence="1 2">
    <name type="scientific">Brumimicrobium aurantiacum</name>
    <dbReference type="NCBI Taxonomy" id="1737063"/>
    <lineage>
        <taxon>Bacteria</taxon>
        <taxon>Pseudomonadati</taxon>
        <taxon>Bacteroidota</taxon>
        <taxon>Flavobacteriia</taxon>
        <taxon>Flavobacteriales</taxon>
        <taxon>Crocinitomicaceae</taxon>
        <taxon>Brumimicrobium</taxon>
    </lineage>
</organism>
<protein>
    <submittedName>
        <fullName evidence="1">DUF4837 family protein</fullName>
    </submittedName>
</protein>
<dbReference type="AlphaFoldDB" id="A0A3E1F194"/>
<gene>
    <name evidence="1" type="ORF">DXU93_00850</name>
</gene>